<proteinExistence type="predicted"/>
<comment type="caution">
    <text evidence="2">The sequence shown here is derived from an EMBL/GenBank/DDBJ whole genome shotgun (WGS) entry which is preliminary data.</text>
</comment>
<dbReference type="Proteomes" id="UP000826195">
    <property type="component" value="Unassembled WGS sequence"/>
</dbReference>
<organism evidence="2 3">
    <name type="scientific">Cotesia glomerata</name>
    <name type="common">Lepidopteran parasitic wasp</name>
    <name type="synonym">Apanteles glomeratus</name>
    <dbReference type="NCBI Taxonomy" id="32391"/>
    <lineage>
        <taxon>Eukaryota</taxon>
        <taxon>Metazoa</taxon>
        <taxon>Ecdysozoa</taxon>
        <taxon>Arthropoda</taxon>
        <taxon>Hexapoda</taxon>
        <taxon>Insecta</taxon>
        <taxon>Pterygota</taxon>
        <taxon>Neoptera</taxon>
        <taxon>Endopterygota</taxon>
        <taxon>Hymenoptera</taxon>
        <taxon>Apocrita</taxon>
        <taxon>Ichneumonoidea</taxon>
        <taxon>Braconidae</taxon>
        <taxon>Microgastrinae</taxon>
        <taxon>Cotesia</taxon>
    </lineage>
</organism>
<evidence type="ECO:0000256" key="1">
    <source>
        <dbReference type="SAM" id="SignalP"/>
    </source>
</evidence>
<evidence type="ECO:0000313" key="2">
    <source>
        <dbReference type="EMBL" id="KAH0546344.1"/>
    </source>
</evidence>
<name>A0AAV7I3N5_COTGL</name>
<sequence length="141" mass="15632">MKIRISILLFKISCLALIHYLLNKINVNGIDNIKNVSIIKKIDGSIGKSSPFADFPMSRARTSYLNCVRCIKGRGTEKVGASSFRRDTLVACAAKHESPETSSPSTANTRINLNPDLCNQGAQTYFETFQSPRIKRGKCFC</sequence>
<reference evidence="2 3" key="1">
    <citation type="journal article" date="2021" name="J. Hered.">
        <title>A chromosome-level genome assembly of the parasitoid wasp, Cotesia glomerata (Hymenoptera: Braconidae).</title>
        <authorList>
            <person name="Pinto B.J."/>
            <person name="Weis J.J."/>
            <person name="Gamble T."/>
            <person name="Ode P.J."/>
            <person name="Paul R."/>
            <person name="Zaspel J.M."/>
        </authorList>
    </citation>
    <scope>NUCLEOTIDE SEQUENCE [LARGE SCALE GENOMIC DNA]</scope>
    <source>
        <strain evidence="2">CgM1</strain>
    </source>
</reference>
<keyword evidence="3" id="KW-1185">Reference proteome</keyword>
<dbReference type="EMBL" id="JAHXZJ010002237">
    <property type="protein sequence ID" value="KAH0546344.1"/>
    <property type="molecule type" value="Genomic_DNA"/>
</dbReference>
<feature type="chain" id="PRO_5044000830" evidence="1">
    <location>
        <begin position="30"/>
        <end position="141"/>
    </location>
</feature>
<gene>
    <name evidence="2" type="ORF">KQX54_008711</name>
</gene>
<dbReference type="AlphaFoldDB" id="A0AAV7I3N5"/>
<feature type="signal peptide" evidence="1">
    <location>
        <begin position="1"/>
        <end position="29"/>
    </location>
</feature>
<evidence type="ECO:0000313" key="3">
    <source>
        <dbReference type="Proteomes" id="UP000826195"/>
    </source>
</evidence>
<keyword evidence="1" id="KW-0732">Signal</keyword>
<protein>
    <submittedName>
        <fullName evidence="2">Uncharacterized protein</fullName>
    </submittedName>
</protein>
<accession>A0AAV7I3N5</accession>